<dbReference type="AlphaFoldDB" id="A0A183T8W0"/>
<evidence type="ECO:0000313" key="3">
    <source>
        <dbReference type="WBParaSite" id="SSLN_0001340601-mRNA-1"/>
    </source>
</evidence>
<name>A0A183T8W0_SCHSO</name>
<keyword evidence="2" id="KW-1185">Reference proteome</keyword>
<reference evidence="1 2" key="2">
    <citation type="submission" date="2018-11" db="EMBL/GenBank/DDBJ databases">
        <authorList>
            <consortium name="Pathogen Informatics"/>
        </authorList>
    </citation>
    <scope>NUCLEOTIDE SEQUENCE [LARGE SCALE GENOMIC DNA]</scope>
    <source>
        <strain evidence="1 2">NST_G2</strain>
    </source>
</reference>
<proteinExistence type="predicted"/>
<accession>A0A183T8W0</accession>
<reference evidence="3" key="1">
    <citation type="submission" date="2016-06" db="UniProtKB">
        <authorList>
            <consortium name="WormBaseParasite"/>
        </authorList>
    </citation>
    <scope>IDENTIFICATION</scope>
</reference>
<evidence type="ECO:0000313" key="1">
    <source>
        <dbReference type="EMBL" id="VDL99293.1"/>
    </source>
</evidence>
<dbReference type="WBParaSite" id="SSLN_0001340601-mRNA-1">
    <property type="protein sequence ID" value="SSLN_0001340601-mRNA-1"/>
    <property type="gene ID" value="SSLN_0001340601"/>
</dbReference>
<dbReference type="Proteomes" id="UP000275846">
    <property type="component" value="Unassembled WGS sequence"/>
</dbReference>
<protein>
    <submittedName>
        <fullName evidence="1 3">Uncharacterized protein</fullName>
    </submittedName>
</protein>
<evidence type="ECO:0000313" key="2">
    <source>
        <dbReference type="Proteomes" id="UP000275846"/>
    </source>
</evidence>
<dbReference type="EMBL" id="UYSU01037634">
    <property type="protein sequence ID" value="VDL99293.1"/>
    <property type="molecule type" value="Genomic_DNA"/>
</dbReference>
<organism evidence="3">
    <name type="scientific">Schistocephalus solidus</name>
    <name type="common">Tapeworm</name>
    <dbReference type="NCBI Taxonomy" id="70667"/>
    <lineage>
        <taxon>Eukaryota</taxon>
        <taxon>Metazoa</taxon>
        <taxon>Spiralia</taxon>
        <taxon>Lophotrochozoa</taxon>
        <taxon>Platyhelminthes</taxon>
        <taxon>Cestoda</taxon>
        <taxon>Eucestoda</taxon>
        <taxon>Diphyllobothriidea</taxon>
        <taxon>Diphyllobothriidae</taxon>
        <taxon>Schistocephalus</taxon>
    </lineage>
</organism>
<sequence>MDAERLPKRLFYGDVTTGARKQGGQKRHYKDTLKNSLKQQTQHPRSILSSFHRTCTSRNCLVGHLRIHRTETDESVPEAPTYTCRILLNCPHCPHTAVAY</sequence>
<dbReference type="OrthoDB" id="6154480at2759"/>
<gene>
    <name evidence="1" type="ORF">SSLN_LOCUS12908</name>
</gene>